<protein>
    <submittedName>
        <fullName evidence="2">Uncharacterized protein</fullName>
    </submittedName>
</protein>
<feature type="compositionally biased region" description="Basic residues" evidence="1">
    <location>
        <begin position="1"/>
        <end position="11"/>
    </location>
</feature>
<accession>K0SGJ2</accession>
<evidence type="ECO:0000256" key="1">
    <source>
        <dbReference type="SAM" id="MobiDB-lite"/>
    </source>
</evidence>
<feature type="compositionally biased region" description="Basic residues" evidence="1">
    <location>
        <begin position="49"/>
        <end position="58"/>
    </location>
</feature>
<keyword evidence="3" id="KW-1185">Reference proteome</keyword>
<dbReference type="AlphaFoldDB" id="K0SGJ2"/>
<dbReference type="Proteomes" id="UP000266841">
    <property type="component" value="Unassembled WGS sequence"/>
</dbReference>
<reference evidence="2 3" key="1">
    <citation type="journal article" date="2012" name="Genome Biol.">
        <title>Genome and low-iron response of an oceanic diatom adapted to chronic iron limitation.</title>
        <authorList>
            <person name="Lommer M."/>
            <person name="Specht M."/>
            <person name="Roy A.S."/>
            <person name="Kraemer L."/>
            <person name="Andreson R."/>
            <person name="Gutowska M.A."/>
            <person name="Wolf J."/>
            <person name="Bergner S.V."/>
            <person name="Schilhabel M.B."/>
            <person name="Klostermeier U.C."/>
            <person name="Beiko R.G."/>
            <person name="Rosenstiel P."/>
            <person name="Hippler M."/>
            <person name="Laroche J."/>
        </authorList>
    </citation>
    <scope>NUCLEOTIDE SEQUENCE [LARGE SCALE GENOMIC DNA]</scope>
    <source>
        <strain evidence="2 3">CCMP1005</strain>
    </source>
</reference>
<proteinExistence type="predicted"/>
<evidence type="ECO:0000313" key="3">
    <source>
        <dbReference type="Proteomes" id="UP000266841"/>
    </source>
</evidence>
<gene>
    <name evidence="2" type="ORF">THAOC_19621</name>
</gene>
<dbReference type="EMBL" id="AGNL01021552">
    <property type="protein sequence ID" value="EJK60091.1"/>
    <property type="molecule type" value="Genomic_DNA"/>
</dbReference>
<evidence type="ECO:0000313" key="2">
    <source>
        <dbReference type="EMBL" id="EJK60091.1"/>
    </source>
</evidence>
<sequence length="70" mass="7645">MVNTVSHKHKPQCIGLEEGGTPAPDGLAKQRRGEVPEAPLHRGPSVPIRKQKKARHSNSLRSSRPVDYVG</sequence>
<comment type="caution">
    <text evidence="2">The sequence shown here is derived from an EMBL/GenBank/DDBJ whole genome shotgun (WGS) entry which is preliminary data.</text>
</comment>
<organism evidence="2 3">
    <name type="scientific">Thalassiosira oceanica</name>
    <name type="common">Marine diatom</name>
    <dbReference type="NCBI Taxonomy" id="159749"/>
    <lineage>
        <taxon>Eukaryota</taxon>
        <taxon>Sar</taxon>
        <taxon>Stramenopiles</taxon>
        <taxon>Ochrophyta</taxon>
        <taxon>Bacillariophyta</taxon>
        <taxon>Coscinodiscophyceae</taxon>
        <taxon>Thalassiosirophycidae</taxon>
        <taxon>Thalassiosirales</taxon>
        <taxon>Thalassiosiraceae</taxon>
        <taxon>Thalassiosira</taxon>
    </lineage>
</organism>
<feature type="region of interest" description="Disordered" evidence="1">
    <location>
        <begin position="1"/>
        <end position="70"/>
    </location>
</feature>
<name>K0SGJ2_THAOC</name>